<proteinExistence type="predicted"/>
<dbReference type="PANTHER" id="PTHR43179">
    <property type="entry name" value="RHAMNOSYLTRANSFERASE WBBL"/>
    <property type="match status" value="1"/>
</dbReference>
<name>A0A2M8QBH9_9CHLR</name>
<dbReference type="EMBL" id="PGTN01000064">
    <property type="protein sequence ID" value="PJF47152.1"/>
    <property type="molecule type" value="Genomic_DNA"/>
</dbReference>
<dbReference type="PANTHER" id="PTHR43179:SF7">
    <property type="entry name" value="RHAMNOSYLTRANSFERASE WBBL"/>
    <property type="match status" value="1"/>
</dbReference>
<keyword evidence="1" id="KW-0808">Transferase</keyword>
<reference evidence="1 2" key="1">
    <citation type="submission" date="2017-11" db="EMBL/GenBank/DDBJ databases">
        <title>Evolution of Phototrophy in the Chloroflexi Phylum Driven by Horizontal Gene Transfer.</title>
        <authorList>
            <person name="Ward L.M."/>
            <person name="Hemp J."/>
            <person name="Shih P.M."/>
            <person name="Mcglynn S.E."/>
            <person name="Fischer W."/>
        </authorList>
    </citation>
    <scope>NUCLEOTIDE SEQUENCE [LARGE SCALE GENOMIC DNA]</scope>
    <source>
        <strain evidence="1">JP3_7</strain>
    </source>
</reference>
<evidence type="ECO:0000313" key="1">
    <source>
        <dbReference type="EMBL" id="PJF47152.1"/>
    </source>
</evidence>
<dbReference type="Gene3D" id="3.90.550.10">
    <property type="entry name" value="Spore Coat Polysaccharide Biosynthesis Protein SpsA, Chain A"/>
    <property type="match status" value="1"/>
</dbReference>
<protein>
    <submittedName>
        <fullName evidence="1">Glycosyltransferase family 2 protein</fullName>
    </submittedName>
</protein>
<sequence length="294" mass="32813">MLAVVIVSWNVRDLLRACLASLIADLDAAGAPHRILVVDSASTDGTPAMVRAEFPSVELIACEQNIGYVKGNNVALARLEIGDRRSVQSPITNLQSQFAWLLNPDTVVHPGATKALMDFMQAHPRCGLCGPRLLNPDGSLQHGAFALPGLVQLALETQPVLWRFRNTWLDGRYNTAQYEGTPFRIGHPLGAAMFVRVEAIRQVGLLDEGFEMYAEEVDWAMRMRKAGWEIWCVPQAVVTHYGGASSSQAGARAERLKWRSRQRYYRKHYTPLKRWLAMRLVPAQYRQAGDDATD</sequence>
<organism evidence="1 2">
    <name type="scientific">Candidatus Thermofonsia Clade 3 bacterium</name>
    <dbReference type="NCBI Taxonomy" id="2364212"/>
    <lineage>
        <taxon>Bacteria</taxon>
        <taxon>Bacillati</taxon>
        <taxon>Chloroflexota</taxon>
        <taxon>Candidatus Thermofontia</taxon>
        <taxon>Candidatus Thermofonsia Clade 3</taxon>
    </lineage>
</organism>
<dbReference type="GO" id="GO:0016740">
    <property type="term" value="F:transferase activity"/>
    <property type="evidence" value="ECO:0007669"/>
    <property type="project" value="UniProtKB-KW"/>
</dbReference>
<evidence type="ECO:0000313" key="2">
    <source>
        <dbReference type="Proteomes" id="UP000230790"/>
    </source>
</evidence>
<gene>
    <name evidence="1" type="ORF">CUN48_10080</name>
</gene>
<dbReference type="CDD" id="cd04186">
    <property type="entry name" value="GT_2_like_c"/>
    <property type="match status" value="1"/>
</dbReference>
<dbReference type="InterPro" id="IPR029044">
    <property type="entry name" value="Nucleotide-diphossugar_trans"/>
</dbReference>
<dbReference type="SUPFAM" id="SSF53448">
    <property type="entry name" value="Nucleotide-diphospho-sugar transferases"/>
    <property type="match status" value="1"/>
</dbReference>
<dbReference type="Proteomes" id="UP000230790">
    <property type="component" value="Unassembled WGS sequence"/>
</dbReference>
<dbReference type="Pfam" id="PF13641">
    <property type="entry name" value="Glyco_tranf_2_3"/>
    <property type="match status" value="1"/>
</dbReference>
<comment type="caution">
    <text evidence="1">The sequence shown here is derived from an EMBL/GenBank/DDBJ whole genome shotgun (WGS) entry which is preliminary data.</text>
</comment>
<accession>A0A2M8QBH9</accession>
<dbReference type="AlphaFoldDB" id="A0A2M8QBH9"/>